<reference evidence="2" key="1">
    <citation type="journal article" date="2015" name="Genome Announc.">
        <title>High-Quality Draft Genome Sequence of Desulfovibrio carbinoliphilus FW-101-2B, an Organic Acid-Oxidizing Sulfate-Reducing Bacterium Isolated from Uranium(VI)-Contaminated Groundwater.</title>
        <authorList>
            <person name="Ramsay B.D."/>
            <person name="Hwang C."/>
            <person name="Woo H.L."/>
            <person name="Carroll S.L."/>
            <person name="Lucas S."/>
            <person name="Han J."/>
            <person name="Lapidus A.L."/>
            <person name="Cheng J.F."/>
            <person name="Goodwin L.A."/>
            <person name="Pitluck S."/>
            <person name="Peters L."/>
            <person name="Chertkov O."/>
            <person name="Held B."/>
            <person name="Detter J.C."/>
            <person name="Han C.S."/>
            <person name="Tapia R."/>
            <person name="Land M.L."/>
            <person name="Hauser L.J."/>
            <person name="Kyrpides N.C."/>
            <person name="Ivanova N.N."/>
            <person name="Mikhailova N."/>
            <person name="Pagani I."/>
            <person name="Woyke T."/>
            <person name="Arkin A.P."/>
            <person name="Dehal P."/>
            <person name="Chivian D."/>
            <person name="Criddle C.S."/>
            <person name="Wu W."/>
            <person name="Chakraborty R."/>
            <person name="Hazen T.C."/>
            <person name="Fields M.W."/>
        </authorList>
    </citation>
    <scope>NUCLEOTIDE SEQUENCE [LARGE SCALE GENOMIC DNA]</scope>
    <source>
        <strain evidence="2">FW-101-2B</strain>
    </source>
</reference>
<name>G7Q8A5_9BACT</name>
<protein>
    <submittedName>
        <fullName evidence="1">Uncharacterized protein</fullName>
    </submittedName>
</protein>
<accession>G7Q8A5</accession>
<dbReference type="HOGENOM" id="CLU_2368327_0_0_7"/>
<organism evidence="1 2">
    <name type="scientific">Solidesulfovibrio carbinoliphilus subsp. oakridgensis</name>
    <dbReference type="NCBI Taxonomy" id="694327"/>
    <lineage>
        <taxon>Bacteria</taxon>
        <taxon>Pseudomonadati</taxon>
        <taxon>Thermodesulfobacteriota</taxon>
        <taxon>Desulfovibrionia</taxon>
        <taxon>Desulfovibrionales</taxon>
        <taxon>Desulfovibrionaceae</taxon>
        <taxon>Solidesulfovibrio</taxon>
    </lineage>
</organism>
<dbReference type="EMBL" id="CM001368">
    <property type="protein sequence ID" value="EHJ48119.1"/>
    <property type="molecule type" value="Genomic_DNA"/>
</dbReference>
<dbReference type="STRING" id="694327.DFW101_2113"/>
<evidence type="ECO:0000313" key="1">
    <source>
        <dbReference type="EMBL" id="EHJ48119.1"/>
    </source>
</evidence>
<dbReference type="RefSeq" id="WP_009107088.1">
    <property type="nucleotide sequence ID" value="NZ_CM001368.1"/>
</dbReference>
<dbReference type="eggNOG" id="ENOG503182M">
    <property type="taxonomic scope" value="Bacteria"/>
</dbReference>
<keyword evidence="2" id="KW-1185">Reference proteome</keyword>
<dbReference type="AlphaFoldDB" id="G7Q8A5"/>
<sequence length="95" mass="10791">MQDANPGIFDTAAYAEALEFARSLRAPGRPLDFPSYSDYVRLVAERVVLDLAAFDPDMADFHELPETYELAYLTARLERLQARIEAERGVDVRQL</sequence>
<dbReference type="Proteomes" id="UP000004662">
    <property type="component" value="Chromosome"/>
</dbReference>
<proteinExistence type="predicted"/>
<evidence type="ECO:0000313" key="2">
    <source>
        <dbReference type="Proteomes" id="UP000004662"/>
    </source>
</evidence>
<dbReference type="OrthoDB" id="5457509at2"/>
<gene>
    <name evidence="1" type="ORF">DFW101_2113</name>
</gene>